<dbReference type="SUPFAM" id="SSF53335">
    <property type="entry name" value="S-adenosyl-L-methionine-dependent methyltransferases"/>
    <property type="match status" value="1"/>
</dbReference>
<comment type="caution">
    <text evidence="10">The sequence shown here is derived from an EMBL/GenBank/DDBJ whole genome shotgun (WGS) entry which is preliminary data.</text>
</comment>
<comment type="similarity">
    <text evidence="7">Belongs to the class I-like SAM-binding methyltransferase superfamily. rRNA adenine N(6)-methyltransferase family. RsmA subfamily.</text>
</comment>
<dbReference type="EC" id="2.1.1.182" evidence="7"/>
<reference evidence="10 11" key="1">
    <citation type="submission" date="2018-02" db="EMBL/GenBank/DDBJ databases">
        <title>Comparative genomes isolates from brazilian mangrove.</title>
        <authorList>
            <person name="Araujo J.E."/>
            <person name="Taketani R.G."/>
            <person name="Silva M.C.P."/>
            <person name="Loureco M.V."/>
            <person name="Andreote F.D."/>
        </authorList>
    </citation>
    <scope>NUCLEOTIDE SEQUENCE [LARGE SCALE GENOMIC DNA]</scope>
    <source>
        <strain evidence="10 11">Nap-Phe MGV</strain>
    </source>
</reference>
<feature type="binding site" evidence="7 8">
    <location>
        <position position="136"/>
    </location>
    <ligand>
        <name>S-adenosyl-L-methionine</name>
        <dbReference type="ChEBI" id="CHEBI:59789"/>
    </ligand>
</feature>
<feature type="binding site" evidence="7 8">
    <location>
        <position position="57"/>
    </location>
    <ligand>
        <name>S-adenosyl-L-methionine</name>
        <dbReference type="ChEBI" id="CHEBI:59789"/>
    </ligand>
</feature>
<sequence>MPKFQNQTISFLTKRFREVGIRPVSRHGQNFLIDMNILDLIVRSADLGPQDVVLEIGTGTGSLTTRMAAAAGHVITVEIDEHLYTLASEELFEFDNVTMLQFDVLKNKNAFRPEVMETIKEKLAEIPGGRLKLSANLPYNVATPILSNLLRSEIIPYSMTATIQKEVAERIVAQPSTKDYGALSIWLQSQCRCEIVRILPPSVFWPRPKIDSAIVQLQVDDELRGRIPDLEFFHTFSRSIFFHRRKFLRSVLMSAFKGELEKNQVDEVIEENNLQPDARAEQFTPDEVLAMSEMFRQKLHSIRG</sequence>
<comment type="catalytic activity">
    <reaction evidence="7">
        <text>adenosine(1518)/adenosine(1519) in 16S rRNA + 4 S-adenosyl-L-methionine = N(6)-dimethyladenosine(1518)/N(6)-dimethyladenosine(1519) in 16S rRNA + 4 S-adenosyl-L-homocysteine + 4 H(+)</text>
        <dbReference type="Rhea" id="RHEA:19609"/>
        <dbReference type="Rhea" id="RHEA-COMP:10232"/>
        <dbReference type="Rhea" id="RHEA-COMP:10233"/>
        <dbReference type="ChEBI" id="CHEBI:15378"/>
        <dbReference type="ChEBI" id="CHEBI:57856"/>
        <dbReference type="ChEBI" id="CHEBI:59789"/>
        <dbReference type="ChEBI" id="CHEBI:74411"/>
        <dbReference type="ChEBI" id="CHEBI:74493"/>
        <dbReference type="EC" id="2.1.1.182"/>
    </reaction>
</comment>
<dbReference type="SMART" id="SM00650">
    <property type="entry name" value="rADc"/>
    <property type="match status" value="1"/>
</dbReference>
<dbReference type="PROSITE" id="PS01131">
    <property type="entry name" value="RRNA_A_DIMETH"/>
    <property type="match status" value="1"/>
</dbReference>
<dbReference type="InterPro" id="IPR020598">
    <property type="entry name" value="rRNA_Ade_methylase_Trfase_N"/>
</dbReference>
<keyword evidence="4 7" id="KW-0808">Transferase</keyword>
<dbReference type="Gene3D" id="1.10.8.100">
    <property type="entry name" value="Ribosomal RNA adenine dimethylase-like, domain 2"/>
    <property type="match status" value="1"/>
</dbReference>
<feature type="binding site" evidence="7 8">
    <location>
        <position position="30"/>
    </location>
    <ligand>
        <name>S-adenosyl-L-methionine</name>
        <dbReference type="ChEBI" id="CHEBI:59789"/>
    </ligand>
</feature>
<keyword evidence="2 7" id="KW-0698">rRNA processing</keyword>
<dbReference type="OrthoDB" id="9814755at2"/>
<evidence type="ECO:0000313" key="11">
    <source>
        <dbReference type="Proteomes" id="UP000237819"/>
    </source>
</evidence>
<dbReference type="HAMAP" id="MF_00607">
    <property type="entry name" value="16SrRNA_methyltr_A"/>
    <property type="match status" value="1"/>
</dbReference>
<dbReference type="GO" id="GO:0003723">
    <property type="term" value="F:RNA binding"/>
    <property type="evidence" value="ECO:0007669"/>
    <property type="project" value="UniProtKB-UniRule"/>
</dbReference>
<dbReference type="AlphaFoldDB" id="A0A2S8GJI1"/>
<dbReference type="EMBL" id="PUHZ01000018">
    <property type="protein sequence ID" value="PQO44612.1"/>
    <property type="molecule type" value="Genomic_DNA"/>
</dbReference>
<dbReference type="Proteomes" id="UP000237819">
    <property type="component" value="Unassembled WGS sequence"/>
</dbReference>
<dbReference type="Pfam" id="PF00398">
    <property type="entry name" value="RrnaAD"/>
    <property type="match status" value="1"/>
</dbReference>
<dbReference type="InterPro" id="IPR001737">
    <property type="entry name" value="KsgA/Erm"/>
</dbReference>
<keyword evidence="6 7" id="KW-0694">RNA-binding</keyword>
<accession>A0A2S8GJI1</accession>
<evidence type="ECO:0000259" key="9">
    <source>
        <dbReference type="SMART" id="SM00650"/>
    </source>
</evidence>
<evidence type="ECO:0000256" key="8">
    <source>
        <dbReference type="PROSITE-ProRule" id="PRU01026"/>
    </source>
</evidence>
<feature type="binding site" evidence="7 8">
    <location>
        <position position="103"/>
    </location>
    <ligand>
        <name>S-adenosyl-L-methionine</name>
        <dbReference type="ChEBI" id="CHEBI:59789"/>
    </ligand>
</feature>
<dbReference type="InterPro" id="IPR029063">
    <property type="entry name" value="SAM-dependent_MTases_sf"/>
</dbReference>
<dbReference type="Gene3D" id="3.40.50.150">
    <property type="entry name" value="Vaccinia Virus protein VP39"/>
    <property type="match status" value="1"/>
</dbReference>
<dbReference type="PANTHER" id="PTHR11727">
    <property type="entry name" value="DIMETHYLADENOSINE TRANSFERASE"/>
    <property type="match status" value="1"/>
</dbReference>
<evidence type="ECO:0000256" key="1">
    <source>
        <dbReference type="ARBA" id="ARBA00022490"/>
    </source>
</evidence>
<dbReference type="GO" id="GO:0052908">
    <property type="term" value="F:16S rRNA (adenine(1518)-N(6)/adenine(1519)-N(6))-dimethyltransferase activity"/>
    <property type="evidence" value="ECO:0007669"/>
    <property type="project" value="UniProtKB-EC"/>
</dbReference>
<dbReference type="PANTHER" id="PTHR11727:SF7">
    <property type="entry name" value="DIMETHYLADENOSINE TRANSFERASE-RELATED"/>
    <property type="match status" value="1"/>
</dbReference>
<dbReference type="InterPro" id="IPR011530">
    <property type="entry name" value="rRNA_adenine_dimethylase"/>
</dbReference>
<keyword evidence="3 7" id="KW-0489">Methyltransferase</keyword>
<keyword evidence="1 7" id="KW-0963">Cytoplasm</keyword>
<dbReference type="NCBIfam" id="TIGR00755">
    <property type="entry name" value="ksgA"/>
    <property type="match status" value="1"/>
</dbReference>
<feature type="domain" description="Ribosomal RNA adenine methylase transferase N-terminal" evidence="9">
    <location>
        <begin position="37"/>
        <end position="221"/>
    </location>
</feature>
<proteinExistence type="inferred from homology"/>
<evidence type="ECO:0000256" key="2">
    <source>
        <dbReference type="ARBA" id="ARBA00022552"/>
    </source>
</evidence>
<dbReference type="InterPro" id="IPR023165">
    <property type="entry name" value="rRNA_Ade_diMease-like_C"/>
</dbReference>
<evidence type="ECO:0000256" key="6">
    <source>
        <dbReference type="ARBA" id="ARBA00022884"/>
    </source>
</evidence>
<evidence type="ECO:0000256" key="7">
    <source>
        <dbReference type="HAMAP-Rule" id="MF_00607"/>
    </source>
</evidence>
<evidence type="ECO:0000313" key="10">
    <source>
        <dbReference type="EMBL" id="PQO44612.1"/>
    </source>
</evidence>
<gene>
    <name evidence="7 10" type="primary">rsmA</name>
    <name evidence="7" type="synonym">ksgA</name>
    <name evidence="10" type="ORF">C5Y93_17735</name>
</gene>
<dbReference type="GO" id="GO:0005829">
    <property type="term" value="C:cytosol"/>
    <property type="evidence" value="ECO:0007669"/>
    <property type="project" value="TreeGrafter"/>
</dbReference>
<keyword evidence="5 7" id="KW-0949">S-adenosyl-L-methionine</keyword>
<comment type="subcellular location">
    <subcellularLocation>
        <location evidence="7">Cytoplasm</location>
    </subcellularLocation>
</comment>
<dbReference type="InterPro" id="IPR020596">
    <property type="entry name" value="rRNA_Ade_Mease_Trfase_CS"/>
</dbReference>
<evidence type="ECO:0000256" key="3">
    <source>
        <dbReference type="ARBA" id="ARBA00022603"/>
    </source>
</evidence>
<name>A0A2S8GJI1_9BACT</name>
<organism evidence="10 11">
    <name type="scientific">Blastopirellula marina</name>
    <dbReference type="NCBI Taxonomy" id="124"/>
    <lineage>
        <taxon>Bacteria</taxon>
        <taxon>Pseudomonadati</taxon>
        <taxon>Planctomycetota</taxon>
        <taxon>Planctomycetia</taxon>
        <taxon>Pirellulales</taxon>
        <taxon>Pirellulaceae</taxon>
        <taxon>Blastopirellula</taxon>
    </lineage>
</organism>
<dbReference type="RefSeq" id="WP_105336786.1">
    <property type="nucleotide sequence ID" value="NZ_PUHZ01000018.1"/>
</dbReference>
<dbReference type="PROSITE" id="PS51689">
    <property type="entry name" value="SAM_RNA_A_N6_MT"/>
    <property type="match status" value="1"/>
</dbReference>
<feature type="binding site" evidence="7 8">
    <location>
        <position position="78"/>
    </location>
    <ligand>
        <name>S-adenosyl-L-methionine</name>
        <dbReference type="ChEBI" id="CHEBI:59789"/>
    </ligand>
</feature>
<feature type="binding site" evidence="7 8">
    <location>
        <position position="32"/>
    </location>
    <ligand>
        <name>S-adenosyl-L-methionine</name>
        <dbReference type="ChEBI" id="CHEBI:59789"/>
    </ligand>
</feature>
<comment type="function">
    <text evidence="7">Specifically dimethylates two adjacent adenosines (A1518 and A1519) in the loop of a conserved hairpin near the 3'-end of 16S rRNA in the 30S particle. May play a critical role in biogenesis of 30S subunits.</text>
</comment>
<dbReference type="CDD" id="cd02440">
    <property type="entry name" value="AdoMet_MTases"/>
    <property type="match status" value="1"/>
</dbReference>
<evidence type="ECO:0000256" key="5">
    <source>
        <dbReference type="ARBA" id="ARBA00022691"/>
    </source>
</evidence>
<evidence type="ECO:0000256" key="4">
    <source>
        <dbReference type="ARBA" id="ARBA00022679"/>
    </source>
</evidence>
<protein>
    <recommendedName>
        <fullName evidence="7">Ribosomal RNA small subunit methyltransferase A</fullName>
        <ecNumber evidence="7">2.1.1.182</ecNumber>
    </recommendedName>
    <alternativeName>
        <fullName evidence="7">16S rRNA (adenine(1518)-N(6)/adenine(1519)-N(6))-dimethyltransferase</fullName>
    </alternativeName>
    <alternativeName>
        <fullName evidence="7">16S rRNA dimethyladenosine transferase</fullName>
    </alternativeName>
    <alternativeName>
        <fullName evidence="7">16S rRNA dimethylase</fullName>
    </alternativeName>
    <alternativeName>
        <fullName evidence="7">S-adenosylmethionine-6-N', N'-adenosyl(rRNA) dimethyltransferase</fullName>
    </alternativeName>
</protein>